<gene>
    <name evidence="1" type="ORF">SAMN05216302_104513</name>
</gene>
<keyword evidence="2" id="KW-1185">Reference proteome</keyword>
<organism evidence="1 2">
    <name type="scientific">Nitrosomonas aestuarii</name>
    <dbReference type="NCBI Taxonomy" id="52441"/>
    <lineage>
        <taxon>Bacteria</taxon>
        <taxon>Pseudomonadati</taxon>
        <taxon>Pseudomonadota</taxon>
        <taxon>Betaproteobacteria</taxon>
        <taxon>Nitrosomonadales</taxon>
        <taxon>Nitrosomonadaceae</taxon>
        <taxon>Nitrosomonas</taxon>
    </lineage>
</organism>
<evidence type="ECO:0000313" key="1">
    <source>
        <dbReference type="EMBL" id="SFL23362.1"/>
    </source>
</evidence>
<sequence>MLILVSCKEKYSPFVHRKYNSVRGKALDFVDLLIANKSHFVAESRGTSLSALYSFDKAVKQLKGAKKP</sequence>
<proteinExistence type="predicted"/>
<protein>
    <submittedName>
        <fullName evidence="1">Uncharacterized protein</fullName>
    </submittedName>
</protein>
<accession>A0A1I4FZP1</accession>
<dbReference type="EMBL" id="FOSP01000045">
    <property type="protein sequence ID" value="SFL23362.1"/>
    <property type="molecule type" value="Genomic_DNA"/>
</dbReference>
<name>A0A1I4FZP1_9PROT</name>
<dbReference type="Proteomes" id="UP000199533">
    <property type="component" value="Unassembled WGS sequence"/>
</dbReference>
<dbReference type="RefSeq" id="WP_090702841.1">
    <property type="nucleotide sequence ID" value="NZ_FOSP01000045.1"/>
</dbReference>
<dbReference type="OrthoDB" id="32974at2"/>
<dbReference type="AlphaFoldDB" id="A0A1I4FZP1"/>
<evidence type="ECO:0000313" key="2">
    <source>
        <dbReference type="Proteomes" id="UP000199533"/>
    </source>
</evidence>
<reference evidence="2" key="1">
    <citation type="submission" date="2016-10" db="EMBL/GenBank/DDBJ databases">
        <authorList>
            <person name="Varghese N."/>
            <person name="Submissions S."/>
        </authorList>
    </citation>
    <scope>NUCLEOTIDE SEQUENCE [LARGE SCALE GENOMIC DNA]</scope>
    <source>
        <strain evidence="2">Nm69</strain>
    </source>
</reference>